<evidence type="ECO:0000256" key="2">
    <source>
        <dbReference type="ARBA" id="ARBA00023002"/>
    </source>
</evidence>
<dbReference type="PANTHER" id="PTHR22604">
    <property type="entry name" value="OXIDOREDUCTASES"/>
    <property type="match status" value="1"/>
</dbReference>
<dbReference type="InterPro" id="IPR050984">
    <property type="entry name" value="Gfo/Idh/MocA_domain"/>
</dbReference>
<dbReference type="RefSeq" id="WP_349164135.1">
    <property type="nucleotide sequence ID" value="NZ_JBBMFE010000003.1"/>
</dbReference>
<dbReference type="Gene3D" id="3.30.360.10">
    <property type="entry name" value="Dihydrodipicolinate Reductase, domain 2"/>
    <property type="match status" value="1"/>
</dbReference>
<comment type="similarity">
    <text evidence="1">Belongs to the Gfo/Idh/MocA family.</text>
</comment>
<dbReference type="EMBL" id="JBBMFE010000003">
    <property type="protein sequence ID" value="MEQ2471981.1"/>
    <property type="molecule type" value="Genomic_DNA"/>
</dbReference>
<dbReference type="Proteomes" id="UP001438008">
    <property type="component" value="Unassembled WGS sequence"/>
</dbReference>
<feature type="domain" description="Gfo/Idh/MocA-like oxidoreductase N-terminal" evidence="3">
    <location>
        <begin position="26"/>
        <end position="120"/>
    </location>
</feature>
<evidence type="ECO:0000259" key="3">
    <source>
        <dbReference type="Pfam" id="PF01408"/>
    </source>
</evidence>
<evidence type="ECO:0000313" key="5">
    <source>
        <dbReference type="EMBL" id="MEQ2471981.1"/>
    </source>
</evidence>
<reference evidence="5 6" key="1">
    <citation type="submission" date="2024-03" db="EMBL/GenBank/DDBJ databases">
        <title>Human intestinal bacterial collection.</title>
        <authorList>
            <person name="Pauvert C."/>
            <person name="Hitch T.C.A."/>
            <person name="Clavel T."/>
        </authorList>
    </citation>
    <scope>NUCLEOTIDE SEQUENCE [LARGE SCALE GENOMIC DNA]</scope>
    <source>
        <strain evidence="5 6">CLA-AA-H132</strain>
    </source>
</reference>
<feature type="domain" description="GFO/IDH/MocA-like oxidoreductase" evidence="4">
    <location>
        <begin position="131"/>
        <end position="246"/>
    </location>
</feature>
<dbReference type="PANTHER" id="PTHR22604:SF105">
    <property type="entry name" value="TRANS-1,2-DIHYDROBENZENE-1,2-DIOL DEHYDROGENASE"/>
    <property type="match status" value="1"/>
</dbReference>
<dbReference type="Gene3D" id="3.40.50.720">
    <property type="entry name" value="NAD(P)-binding Rossmann-like Domain"/>
    <property type="match status" value="1"/>
</dbReference>
<accession>A0ABV1FGC9</accession>
<keyword evidence="2" id="KW-0560">Oxidoreductase</keyword>
<dbReference type="InterPro" id="IPR036291">
    <property type="entry name" value="NAD(P)-bd_dom_sf"/>
</dbReference>
<protein>
    <submittedName>
        <fullName evidence="5">Gfo/Idh/MocA family oxidoreductase</fullName>
    </submittedName>
</protein>
<dbReference type="Pfam" id="PF01408">
    <property type="entry name" value="GFO_IDH_MocA"/>
    <property type="match status" value="1"/>
</dbReference>
<dbReference type="SUPFAM" id="SSF51735">
    <property type="entry name" value="NAD(P)-binding Rossmann-fold domains"/>
    <property type="match status" value="1"/>
</dbReference>
<evidence type="ECO:0000256" key="1">
    <source>
        <dbReference type="ARBA" id="ARBA00010928"/>
    </source>
</evidence>
<comment type="caution">
    <text evidence="5">The sequence shown here is derived from an EMBL/GenBank/DDBJ whole genome shotgun (WGS) entry which is preliminary data.</text>
</comment>
<evidence type="ECO:0000313" key="6">
    <source>
        <dbReference type="Proteomes" id="UP001438008"/>
    </source>
</evidence>
<gene>
    <name evidence="5" type="ORF">WMO29_05675</name>
</gene>
<sequence length="320" mass="35809">MNPLRIGILSTASIVPRFVGAAGTLEDCVITALASRNLARAEEKAALFRIPQAFGSYQELSASDDVDIVYIATINSEHASCARLALEHGKHVFCEKPFALKPDEIRDLFSLARAKGLFVMEMQKCVFLPVIQELKKRIRAGEFGRITMADFSSSFDAGYNSWMFDASKGGGPLFSNASYSLQLMQYLFDSFAVEQTGLCTRADSPVENQFAAVMRMDNGILFTNKTSTASETIHMGYLYGEKGYIELPDYWKARRAVLHFKGQDPIELTCPCEFELRYELEHALACIRKGLSESPVMTEEMSVRAMETLDALHRMWNPVM</sequence>
<name>A0ABV1FGC9_9FIRM</name>
<dbReference type="Pfam" id="PF22725">
    <property type="entry name" value="GFO_IDH_MocA_C3"/>
    <property type="match status" value="1"/>
</dbReference>
<evidence type="ECO:0000259" key="4">
    <source>
        <dbReference type="Pfam" id="PF22725"/>
    </source>
</evidence>
<dbReference type="InterPro" id="IPR000683">
    <property type="entry name" value="Gfo/Idh/MocA-like_OxRdtase_N"/>
</dbReference>
<keyword evidence="6" id="KW-1185">Reference proteome</keyword>
<proteinExistence type="inferred from homology"/>
<organism evidence="5 6">
    <name type="scientific">Laedolimicola intestinihominis</name>
    <dbReference type="NCBI Taxonomy" id="3133166"/>
    <lineage>
        <taxon>Bacteria</taxon>
        <taxon>Bacillati</taxon>
        <taxon>Bacillota</taxon>
        <taxon>Clostridia</taxon>
        <taxon>Lachnospirales</taxon>
        <taxon>Lachnospiraceae</taxon>
        <taxon>Laedolimicola</taxon>
    </lineage>
</organism>
<dbReference type="SUPFAM" id="SSF55347">
    <property type="entry name" value="Glyceraldehyde-3-phosphate dehydrogenase-like, C-terminal domain"/>
    <property type="match status" value="1"/>
</dbReference>
<dbReference type="InterPro" id="IPR055170">
    <property type="entry name" value="GFO_IDH_MocA-like_dom"/>
</dbReference>